<evidence type="ECO:0000313" key="3">
    <source>
        <dbReference type="Proteomes" id="UP001341840"/>
    </source>
</evidence>
<evidence type="ECO:0000256" key="1">
    <source>
        <dbReference type="SAM" id="MobiDB-lite"/>
    </source>
</evidence>
<reference evidence="2 3" key="1">
    <citation type="journal article" date="2023" name="Plants (Basel)">
        <title>Bridging the Gap: Combining Genomics and Transcriptomics Approaches to Understand Stylosanthes scabra, an Orphan Legume from the Brazilian Caatinga.</title>
        <authorList>
            <person name="Ferreira-Neto J.R.C."/>
            <person name="da Silva M.D."/>
            <person name="Binneck E."/>
            <person name="de Melo N.F."/>
            <person name="da Silva R.H."/>
            <person name="de Melo A.L.T.M."/>
            <person name="Pandolfi V."/>
            <person name="Bustamante F.O."/>
            <person name="Brasileiro-Vidal A.C."/>
            <person name="Benko-Iseppon A.M."/>
        </authorList>
    </citation>
    <scope>NUCLEOTIDE SEQUENCE [LARGE SCALE GENOMIC DNA]</scope>
    <source>
        <tissue evidence="2">Leaves</tissue>
    </source>
</reference>
<dbReference type="Proteomes" id="UP001341840">
    <property type="component" value="Unassembled WGS sequence"/>
</dbReference>
<keyword evidence="3" id="KW-1185">Reference proteome</keyword>
<dbReference type="PANTHER" id="PTHR31903">
    <property type="entry name" value="F12F1.11-RELATED"/>
    <property type="match status" value="1"/>
</dbReference>
<evidence type="ECO:0000313" key="2">
    <source>
        <dbReference type="EMBL" id="MED6195238.1"/>
    </source>
</evidence>
<protein>
    <submittedName>
        <fullName evidence="2">Uncharacterized protein</fullName>
    </submittedName>
</protein>
<comment type="caution">
    <text evidence="2">The sequence shown here is derived from an EMBL/GenBank/DDBJ whole genome shotgun (WGS) entry which is preliminary data.</text>
</comment>
<feature type="region of interest" description="Disordered" evidence="1">
    <location>
        <begin position="114"/>
        <end position="184"/>
    </location>
</feature>
<name>A0ABU6XE49_9FABA</name>
<feature type="compositionally biased region" description="Basic residues" evidence="1">
    <location>
        <begin position="115"/>
        <end position="128"/>
    </location>
</feature>
<dbReference type="EMBL" id="JASCZI010211623">
    <property type="protein sequence ID" value="MED6195238.1"/>
    <property type="molecule type" value="Genomic_DNA"/>
</dbReference>
<gene>
    <name evidence="2" type="ORF">PIB30_036026</name>
</gene>
<feature type="compositionally biased region" description="Gly residues" evidence="1">
    <location>
        <begin position="160"/>
        <end position="175"/>
    </location>
</feature>
<organism evidence="2 3">
    <name type="scientific">Stylosanthes scabra</name>
    <dbReference type="NCBI Taxonomy" id="79078"/>
    <lineage>
        <taxon>Eukaryota</taxon>
        <taxon>Viridiplantae</taxon>
        <taxon>Streptophyta</taxon>
        <taxon>Embryophyta</taxon>
        <taxon>Tracheophyta</taxon>
        <taxon>Spermatophyta</taxon>
        <taxon>Magnoliopsida</taxon>
        <taxon>eudicotyledons</taxon>
        <taxon>Gunneridae</taxon>
        <taxon>Pentapetalae</taxon>
        <taxon>rosids</taxon>
        <taxon>fabids</taxon>
        <taxon>Fabales</taxon>
        <taxon>Fabaceae</taxon>
        <taxon>Papilionoideae</taxon>
        <taxon>50 kb inversion clade</taxon>
        <taxon>dalbergioids sensu lato</taxon>
        <taxon>Dalbergieae</taxon>
        <taxon>Pterocarpus clade</taxon>
        <taxon>Stylosanthes</taxon>
    </lineage>
</organism>
<proteinExistence type="predicted"/>
<accession>A0ABU6XE49</accession>
<sequence length="203" mass="22305">MKKLYRKGTVHPSPPIVSDRLSFLPATILTLTVALSPQEREVLAYLLSCPSSSNLNTRRTTSQKVAVEGDHPALFNCSCFRCYMSYWARWDSSPNNQRIHEIIDAYEDWLAHTTKPPKSKKKDKRSKKLSSNTKHEEVAGSPHVVSDESMEPVGESSKSGGSGCGGDEVGSGGDEGGSEEKGSVRRFVSFIGEKIWGGWGQDQ</sequence>
<dbReference type="PANTHER" id="PTHR31903:SF6">
    <property type="entry name" value="F12F1.11-RELATED"/>
    <property type="match status" value="1"/>
</dbReference>